<keyword evidence="1" id="KW-1005">Bacterial flagellum biogenesis</keyword>
<keyword evidence="2" id="KW-0175">Coiled coil</keyword>
<dbReference type="InterPro" id="IPR007809">
    <property type="entry name" value="FlgN-like"/>
</dbReference>
<evidence type="ECO:0000256" key="2">
    <source>
        <dbReference type="SAM" id="Coils"/>
    </source>
</evidence>
<evidence type="ECO:0000313" key="3">
    <source>
        <dbReference type="EMBL" id="SVC02100.1"/>
    </source>
</evidence>
<evidence type="ECO:0008006" key="4">
    <source>
        <dbReference type="Google" id="ProtNLM"/>
    </source>
</evidence>
<dbReference type="GO" id="GO:0044780">
    <property type="term" value="P:bacterial-type flagellum assembly"/>
    <property type="evidence" value="ECO:0007669"/>
    <property type="project" value="InterPro"/>
</dbReference>
<reference evidence="3" key="1">
    <citation type="submission" date="2018-05" db="EMBL/GenBank/DDBJ databases">
        <authorList>
            <person name="Lanie J.A."/>
            <person name="Ng W.-L."/>
            <person name="Kazmierczak K.M."/>
            <person name="Andrzejewski T.M."/>
            <person name="Davidsen T.M."/>
            <person name="Wayne K.J."/>
            <person name="Tettelin H."/>
            <person name="Glass J.I."/>
            <person name="Rusch D."/>
            <person name="Podicherti R."/>
            <person name="Tsui H.-C.T."/>
            <person name="Winkler M.E."/>
        </authorList>
    </citation>
    <scope>NUCLEOTIDE SEQUENCE</scope>
</reference>
<evidence type="ECO:0000256" key="1">
    <source>
        <dbReference type="ARBA" id="ARBA00022795"/>
    </source>
</evidence>
<name>A0A382IQY9_9ZZZZ</name>
<dbReference type="InterPro" id="IPR036679">
    <property type="entry name" value="FlgN-like_sf"/>
</dbReference>
<protein>
    <recommendedName>
        <fullName evidence="4">FlgN protein</fullName>
    </recommendedName>
</protein>
<dbReference type="AlphaFoldDB" id="A0A382IQY9"/>
<feature type="non-terminal residue" evidence="3">
    <location>
        <position position="158"/>
    </location>
</feature>
<gene>
    <name evidence="3" type="ORF">METZ01_LOCUS254954</name>
</gene>
<sequence>MQEHLLNLYSLVKYELEKYSNLLELLYQERQVLVERKIEDLADLISEKEKLIYRINNVESERDDLLAELSAFPHVGSKSLDAATLIELAEEPLKSEFADIFDEVQRVRTEFEYVNATNKELLLSEYEYVSFLIDQVTRIEEPGETYEDDGSLRSPVGK</sequence>
<dbReference type="Pfam" id="PF05130">
    <property type="entry name" value="FlgN"/>
    <property type="match status" value="1"/>
</dbReference>
<proteinExistence type="predicted"/>
<accession>A0A382IQY9</accession>
<dbReference type="EMBL" id="UINC01069034">
    <property type="protein sequence ID" value="SVC02100.1"/>
    <property type="molecule type" value="Genomic_DNA"/>
</dbReference>
<organism evidence="3">
    <name type="scientific">marine metagenome</name>
    <dbReference type="NCBI Taxonomy" id="408172"/>
    <lineage>
        <taxon>unclassified sequences</taxon>
        <taxon>metagenomes</taxon>
        <taxon>ecological metagenomes</taxon>
    </lineage>
</organism>
<dbReference type="SUPFAM" id="SSF140566">
    <property type="entry name" value="FlgN-like"/>
    <property type="match status" value="1"/>
</dbReference>
<dbReference type="Gene3D" id="1.20.58.300">
    <property type="entry name" value="FlgN-like"/>
    <property type="match status" value="1"/>
</dbReference>
<feature type="coiled-coil region" evidence="2">
    <location>
        <begin position="16"/>
        <end position="68"/>
    </location>
</feature>